<evidence type="ECO:0000313" key="2">
    <source>
        <dbReference type="Proteomes" id="UP000007886"/>
    </source>
</evidence>
<dbReference type="Proteomes" id="UP000007886">
    <property type="component" value="Chromosome"/>
</dbReference>
<protein>
    <submittedName>
        <fullName evidence="1">Uncharacterized protein</fullName>
    </submittedName>
</protein>
<organism evidence="1 2">
    <name type="scientific">Bradyrhizobium cosmicum</name>
    <dbReference type="NCBI Taxonomy" id="1404864"/>
    <lineage>
        <taxon>Bacteria</taxon>
        <taxon>Pseudomonadati</taxon>
        <taxon>Pseudomonadota</taxon>
        <taxon>Alphaproteobacteria</taxon>
        <taxon>Hyphomicrobiales</taxon>
        <taxon>Nitrobacteraceae</taxon>
        <taxon>Bradyrhizobium</taxon>
    </lineage>
</organism>
<sequence length="69" mass="7295">MTGIIVELLPAGREPGSFGCADIGPVDNFSSVRETMPAAEKQNSSPVDACGKHPSALQFKGFWNTGTDR</sequence>
<dbReference type="EMBL" id="AP012279">
    <property type="protein sequence ID" value="BAL75971.1"/>
    <property type="molecule type" value="Genomic_DNA"/>
</dbReference>
<dbReference type="KEGG" id="brs:S23_27590"/>
<evidence type="ECO:0000313" key="1">
    <source>
        <dbReference type="EMBL" id="BAL75971.1"/>
    </source>
</evidence>
<gene>
    <name evidence="1" type="ORF">S23_27590</name>
</gene>
<dbReference type="AlphaFoldDB" id="A0AAI8QC31"/>
<accession>A0AAI8QC31</accession>
<proteinExistence type="predicted"/>
<reference evidence="1 2" key="1">
    <citation type="journal article" date="2012" name="Microbes Environ.">
        <title>Complete genome sequence of Bradyrhizobium sp. S23321: insights into symbiosis evolution in soil oligotrophs.</title>
        <authorList>
            <person name="Okubo T."/>
            <person name="Tsukui T."/>
            <person name="Maita H."/>
            <person name="Okamoto S."/>
            <person name="Oshima K."/>
            <person name="Fujisawa T."/>
            <person name="Saito A."/>
            <person name="Futamata H."/>
            <person name="Hattori R."/>
            <person name="Shimomura Y."/>
            <person name="Haruta S."/>
            <person name="Morimoto S."/>
            <person name="Wang Y."/>
            <person name="Sakai Y."/>
            <person name="Hattori M."/>
            <person name="Aizawa S."/>
            <person name="Nagashima K.V.P."/>
            <person name="Masuda S."/>
            <person name="Hattori T."/>
            <person name="Yamashita A."/>
            <person name="Bao Z."/>
            <person name="Hayatsu M."/>
            <person name="Kajiya-Kanegae H."/>
            <person name="Yoshinaga I."/>
            <person name="Sakamoto K."/>
            <person name="Toyota K."/>
            <person name="Nakao M."/>
            <person name="Kohara M."/>
            <person name="Anda M."/>
            <person name="Niwa R."/>
            <person name="Jung-Hwan P."/>
            <person name="Sameshima-Saito R."/>
            <person name="Tokuda S."/>
            <person name="Yamamoto S."/>
            <person name="Yamamoto S."/>
            <person name="Yokoyama T."/>
            <person name="Akutsu T."/>
            <person name="Nakamura Y."/>
            <person name="Nakahira-Yanaka Y."/>
            <person name="Takada Hoshino Y."/>
            <person name="Hirakawa H."/>
            <person name="Mitsui H."/>
            <person name="Terasawa K."/>
            <person name="Itakura M."/>
            <person name="Sato S."/>
            <person name="Ikeda-Ohtsubo W."/>
            <person name="Sakakura N."/>
            <person name="Kaminuma E."/>
            <person name="Minamisawa K."/>
        </authorList>
    </citation>
    <scope>NUCLEOTIDE SEQUENCE [LARGE SCALE GENOMIC DNA]</scope>
    <source>
        <strain evidence="1 2">S23321</strain>
    </source>
</reference>
<name>A0AAI8QC31_9BRAD</name>
<keyword evidence="2" id="KW-1185">Reference proteome</keyword>